<reference evidence="8 9" key="1">
    <citation type="submission" date="2016-10" db="EMBL/GenBank/DDBJ databases">
        <authorList>
            <person name="de Groot N.N."/>
        </authorList>
    </citation>
    <scope>NUCLEOTIDE SEQUENCE [LARGE SCALE GENOMIC DNA]</scope>
    <source>
        <strain evidence="8 9">CGMCC 4.7037</strain>
    </source>
</reference>
<evidence type="ECO:0000256" key="4">
    <source>
        <dbReference type="ARBA" id="ARBA00023136"/>
    </source>
</evidence>
<evidence type="ECO:0000256" key="3">
    <source>
        <dbReference type="ARBA" id="ARBA00022989"/>
    </source>
</evidence>
<organism evidence="8 9">
    <name type="scientific">Nonomuraea solani</name>
    <dbReference type="NCBI Taxonomy" id="1144553"/>
    <lineage>
        <taxon>Bacteria</taxon>
        <taxon>Bacillati</taxon>
        <taxon>Actinomycetota</taxon>
        <taxon>Actinomycetes</taxon>
        <taxon>Streptosporangiales</taxon>
        <taxon>Streptosporangiaceae</taxon>
        <taxon>Nonomuraea</taxon>
    </lineage>
</organism>
<evidence type="ECO:0000256" key="6">
    <source>
        <dbReference type="SAM" id="Phobius"/>
    </source>
</evidence>
<evidence type="ECO:0000256" key="1">
    <source>
        <dbReference type="ARBA" id="ARBA00004141"/>
    </source>
</evidence>
<accession>A0A1H6EXT2</accession>
<dbReference type="EMBL" id="FNVT01000025">
    <property type="protein sequence ID" value="SEH02223.1"/>
    <property type="molecule type" value="Genomic_DNA"/>
</dbReference>
<dbReference type="RefSeq" id="WP_103963287.1">
    <property type="nucleotide sequence ID" value="NZ_FNVT01000025.1"/>
</dbReference>
<name>A0A1H6EXT2_9ACTN</name>
<feature type="domain" description="ABC-2 type transporter transmembrane" evidence="7">
    <location>
        <begin position="11"/>
        <end position="196"/>
    </location>
</feature>
<dbReference type="GO" id="GO:0046677">
    <property type="term" value="P:response to antibiotic"/>
    <property type="evidence" value="ECO:0007669"/>
    <property type="project" value="UniProtKB-KW"/>
</dbReference>
<dbReference type="AlphaFoldDB" id="A0A1H6EXT2"/>
<evidence type="ECO:0000256" key="5">
    <source>
        <dbReference type="ARBA" id="ARBA00023251"/>
    </source>
</evidence>
<dbReference type="InterPro" id="IPR013525">
    <property type="entry name" value="ABC2_TM"/>
</dbReference>
<dbReference type="GO" id="GO:0043190">
    <property type="term" value="C:ATP-binding cassette (ABC) transporter complex"/>
    <property type="evidence" value="ECO:0007669"/>
    <property type="project" value="InterPro"/>
</dbReference>
<keyword evidence="9" id="KW-1185">Reference proteome</keyword>
<keyword evidence="5" id="KW-0046">Antibiotic resistance</keyword>
<feature type="transmembrane region" description="Helical" evidence="6">
    <location>
        <begin position="21"/>
        <end position="43"/>
    </location>
</feature>
<dbReference type="OrthoDB" id="3745966at2"/>
<dbReference type="InterPro" id="IPR051784">
    <property type="entry name" value="Nod_factor_ABC_transporter"/>
</dbReference>
<protein>
    <submittedName>
        <fullName evidence="8">ABC-2 type transport system permease protein</fullName>
    </submittedName>
</protein>
<sequence>MSSLVAAHTRYLLIEQIRVPIGLLASAFFPAVTLVAFVIPFSADKPQDATMSTASLMFFGAMSGALMTLSINVAQDRELPWNPYVRTLPAGAFPRFTGRMLATVATTLVSVIPVLLVAEFFTEATITPVKLLLGLGVILVGIVPFVLMALFLGFTLTSKAAIAVSQILLFPMAIFGGLLLPPQILPGFIEAISPYTPARGVAELLWAVTAGTTPNTVALVMLAVWTVVAAIAATWAYRRDEGRRFS</sequence>
<evidence type="ECO:0000313" key="8">
    <source>
        <dbReference type="EMBL" id="SEH02223.1"/>
    </source>
</evidence>
<feature type="transmembrane region" description="Helical" evidence="6">
    <location>
        <begin position="133"/>
        <end position="154"/>
    </location>
</feature>
<dbReference type="Proteomes" id="UP000236732">
    <property type="component" value="Unassembled WGS sequence"/>
</dbReference>
<dbReference type="InterPro" id="IPR000412">
    <property type="entry name" value="ABC_2_transport"/>
</dbReference>
<comment type="subcellular location">
    <subcellularLocation>
        <location evidence="1">Membrane</location>
        <topology evidence="1">Multi-pass membrane protein</topology>
    </subcellularLocation>
</comment>
<keyword evidence="3 6" id="KW-1133">Transmembrane helix</keyword>
<feature type="transmembrane region" description="Helical" evidence="6">
    <location>
        <begin position="55"/>
        <end position="75"/>
    </location>
</feature>
<dbReference type="PANTHER" id="PTHR43229">
    <property type="entry name" value="NODULATION PROTEIN J"/>
    <property type="match status" value="1"/>
</dbReference>
<dbReference type="GO" id="GO:0140359">
    <property type="term" value="F:ABC-type transporter activity"/>
    <property type="evidence" value="ECO:0007669"/>
    <property type="project" value="InterPro"/>
</dbReference>
<keyword evidence="2 6" id="KW-0812">Transmembrane</keyword>
<gene>
    <name evidence="8" type="ORF">SAMN05444920_12510</name>
</gene>
<keyword evidence="4 6" id="KW-0472">Membrane</keyword>
<dbReference type="PIRSF" id="PIRSF006648">
    <property type="entry name" value="DrrB"/>
    <property type="match status" value="1"/>
</dbReference>
<evidence type="ECO:0000313" key="9">
    <source>
        <dbReference type="Proteomes" id="UP000236732"/>
    </source>
</evidence>
<feature type="transmembrane region" description="Helical" evidence="6">
    <location>
        <begin position="96"/>
        <end position="121"/>
    </location>
</feature>
<feature type="transmembrane region" description="Helical" evidence="6">
    <location>
        <begin position="216"/>
        <end position="237"/>
    </location>
</feature>
<proteinExistence type="predicted"/>
<dbReference type="Pfam" id="PF01061">
    <property type="entry name" value="ABC2_membrane"/>
    <property type="match status" value="1"/>
</dbReference>
<dbReference type="PANTHER" id="PTHR43229:SF2">
    <property type="entry name" value="NODULATION PROTEIN J"/>
    <property type="match status" value="1"/>
</dbReference>
<evidence type="ECO:0000256" key="2">
    <source>
        <dbReference type="ARBA" id="ARBA00022692"/>
    </source>
</evidence>
<feature type="transmembrane region" description="Helical" evidence="6">
    <location>
        <begin position="161"/>
        <end position="180"/>
    </location>
</feature>
<evidence type="ECO:0000259" key="7">
    <source>
        <dbReference type="Pfam" id="PF01061"/>
    </source>
</evidence>